<protein>
    <submittedName>
        <fullName evidence="1">Uncharacterized protein</fullName>
    </submittedName>
</protein>
<name>B5Y6I6_COPPD</name>
<gene>
    <name evidence="1" type="ordered locus">COPRO5265_0011</name>
</gene>
<dbReference type="AlphaFoldDB" id="B5Y6I6"/>
<organism evidence="1 2">
    <name type="scientific">Coprothermobacter proteolyticus (strain ATCC 35245 / DSM 5265 / OCM 4 / BT)</name>
    <dbReference type="NCBI Taxonomy" id="309798"/>
    <lineage>
        <taxon>Bacteria</taxon>
        <taxon>Pseudomonadati</taxon>
        <taxon>Coprothermobacterota</taxon>
        <taxon>Coprothermobacteria</taxon>
        <taxon>Coprothermobacterales</taxon>
        <taxon>Coprothermobacteraceae</taxon>
        <taxon>Coprothermobacter</taxon>
    </lineage>
</organism>
<proteinExistence type="predicted"/>
<evidence type="ECO:0000313" key="2">
    <source>
        <dbReference type="Proteomes" id="UP000001732"/>
    </source>
</evidence>
<dbReference type="EMBL" id="CP001145">
    <property type="protein sequence ID" value="ACI17702.1"/>
    <property type="molecule type" value="Genomic_DNA"/>
</dbReference>
<reference evidence="2" key="1">
    <citation type="submission" date="2008-08" db="EMBL/GenBank/DDBJ databases">
        <title>The complete genome sequence of Coprothermobacter proteolyticus strain ATCC 5245 / DSM 5265 / BT.</title>
        <authorList>
            <person name="Dodson R.J."/>
            <person name="Durkin A.S."/>
            <person name="Wu M."/>
            <person name="Eisen J."/>
            <person name="Sutton G."/>
        </authorList>
    </citation>
    <scope>NUCLEOTIDE SEQUENCE [LARGE SCALE GENOMIC DNA]</scope>
    <source>
        <strain evidence="2">ATCC 35245 / DSM 5265 / OCM 4 / BT</strain>
    </source>
</reference>
<reference evidence="1 2" key="2">
    <citation type="journal article" date="2014" name="Genome Announc.">
        <title>Complete Genome Sequence of Coprothermobacter proteolyticus DSM 5265.</title>
        <authorList>
            <person name="Alexiev A."/>
            <person name="Coil D.A."/>
            <person name="Badger J.H."/>
            <person name="Enticknap J."/>
            <person name="Ward N."/>
            <person name="Robb F.T."/>
            <person name="Eisen J.A."/>
        </authorList>
    </citation>
    <scope>NUCLEOTIDE SEQUENCE [LARGE SCALE GENOMIC DNA]</scope>
    <source>
        <strain evidence="2">ATCC 35245 / DSM 5265 / OCM 4 / BT</strain>
    </source>
</reference>
<keyword evidence="2" id="KW-1185">Reference proteome</keyword>
<accession>B5Y6I6</accession>
<dbReference type="Proteomes" id="UP000001732">
    <property type="component" value="Chromosome"/>
</dbReference>
<sequence>MHYTPGAPPGALVHIIIDILKEQKKSIVLLSNLSTSFTHIQFVVV</sequence>
<evidence type="ECO:0000313" key="1">
    <source>
        <dbReference type="EMBL" id="ACI17702.1"/>
    </source>
</evidence>